<reference evidence="2" key="1">
    <citation type="submission" date="2014-05" db="EMBL/GenBank/DDBJ databases">
        <authorList>
            <person name="Chronopoulou M."/>
        </authorList>
    </citation>
    <scope>NUCLEOTIDE SEQUENCE</scope>
    <source>
        <tissue evidence="2">Whole organism</tissue>
    </source>
</reference>
<feature type="compositionally biased region" description="Basic and acidic residues" evidence="1">
    <location>
        <begin position="70"/>
        <end position="89"/>
    </location>
</feature>
<dbReference type="AlphaFoldDB" id="A0A0K2TQJ3"/>
<organism evidence="2">
    <name type="scientific">Lepeophtheirus salmonis</name>
    <name type="common">Salmon louse</name>
    <name type="synonym">Caligus salmonis</name>
    <dbReference type="NCBI Taxonomy" id="72036"/>
    <lineage>
        <taxon>Eukaryota</taxon>
        <taxon>Metazoa</taxon>
        <taxon>Ecdysozoa</taxon>
        <taxon>Arthropoda</taxon>
        <taxon>Crustacea</taxon>
        <taxon>Multicrustacea</taxon>
        <taxon>Hexanauplia</taxon>
        <taxon>Copepoda</taxon>
        <taxon>Siphonostomatoida</taxon>
        <taxon>Caligidae</taxon>
        <taxon>Lepeophtheirus</taxon>
    </lineage>
</organism>
<sequence length="89" mass="9937">DQGASLFHEKNLLKKSLKLKTSNHDGQQNFLLSKGSVKGILNVVKVVRSLNNGIKGIKFHKRKLSGDVPPSKRTEIGEEQRPKGPEFNF</sequence>
<feature type="region of interest" description="Disordered" evidence="1">
    <location>
        <begin position="63"/>
        <end position="89"/>
    </location>
</feature>
<name>A0A0K2TQJ3_LEPSM</name>
<accession>A0A0K2TQJ3</accession>
<feature type="non-terminal residue" evidence="2">
    <location>
        <position position="1"/>
    </location>
</feature>
<protein>
    <submittedName>
        <fullName evidence="2">Uncharacterized protein</fullName>
    </submittedName>
</protein>
<evidence type="ECO:0000313" key="2">
    <source>
        <dbReference type="EMBL" id="CDW28288.1"/>
    </source>
</evidence>
<evidence type="ECO:0000256" key="1">
    <source>
        <dbReference type="SAM" id="MobiDB-lite"/>
    </source>
</evidence>
<proteinExistence type="predicted"/>
<dbReference type="EMBL" id="HACA01010927">
    <property type="protein sequence ID" value="CDW28288.1"/>
    <property type="molecule type" value="Transcribed_RNA"/>
</dbReference>